<evidence type="ECO:0000256" key="1">
    <source>
        <dbReference type="ARBA" id="ARBA00004651"/>
    </source>
</evidence>
<evidence type="ECO:0000256" key="8">
    <source>
        <dbReference type="PIRNR" id="PIRNR005353"/>
    </source>
</evidence>
<evidence type="ECO:0000256" key="7">
    <source>
        <dbReference type="ARBA" id="ARBA00023136"/>
    </source>
</evidence>
<evidence type="ECO:0000256" key="9">
    <source>
        <dbReference type="SAM" id="Phobius"/>
    </source>
</evidence>
<evidence type="ECO:0000256" key="6">
    <source>
        <dbReference type="ARBA" id="ARBA00022989"/>
    </source>
</evidence>
<dbReference type="PANTHER" id="PTHR43337">
    <property type="entry name" value="XANTHINE/URACIL PERMEASE C887.17-RELATED"/>
    <property type="match status" value="1"/>
</dbReference>
<feature type="transmembrane region" description="Helical" evidence="9">
    <location>
        <begin position="388"/>
        <end position="414"/>
    </location>
</feature>
<keyword evidence="4 8" id="KW-1003">Cell membrane</keyword>
<feature type="transmembrane region" description="Helical" evidence="9">
    <location>
        <begin position="426"/>
        <end position="444"/>
    </location>
</feature>
<dbReference type="GO" id="GO:0005886">
    <property type="term" value="C:plasma membrane"/>
    <property type="evidence" value="ECO:0007669"/>
    <property type="project" value="UniProtKB-SubCell"/>
</dbReference>
<name>A0A2X4UJZ4_9GAMM</name>
<dbReference type="GO" id="GO:0015207">
    <property type="term" value="F:adenine transmembrane transporter activity"/>
    <property type="evidence" value="ECO:0007669"/>
    <property type="project" value="TreeGrafter"/>
</dbReference>
<dbReference type="Pfam" id="PF00860">
    <property type="entry name" value="Xan_ur_permease"/>
    <property type="match status" value="1"/>
</dbReference>
<feature type="transmembrane region" description="Helical" evidence="9">
    <location>
        <begin position="298"/>
        <end position="320"/>
    </location>
</feature>
<evidence type="ECO:0000256" key="3">
    <source>
        <dbReference type="ARBA" id="ARBA00022448"/>
    </source>
</evidence>
<keyword evidence="6 8" id="KW-1133">Transmembrane helix</keyword>
<evidence type="ECO:0000256" key="5">
    <source>
        <dbReference type="ARBA" id="ARBA00022692"/>
    </source>
</evidence>
<feature type="transmembrane region" description="Helical" evidence="9">
    <location>
        <begin position="35"/>
        <end position="53"/>
    </location>
</feature>
<dbReference type="PIRSF" id="PIRSF005353">
    <property type="entry name" value="PbuG"/>
    <property type="match status" value="1"/>
</dbReference>
<keyword evidence="11" id="KW-1185">Reference proteome</keyword>
<feature type="transmembrane region" description="Helical" evidence="9">
    <location>
        <begin position="208"/>
        <end position="225"/>
    </location>
</feature>
<feature type="transmembrane region" description="Helical" evidence="9">
    <location>
        <begin position="356"/>
        <end position="376"/>
    </location>
</feature>
<dbReference type="KEGG" id="lri:NCTC12151_01590"/>
<organism evidence="10 11">
    <name type="scientific">Leminorella richardii</name>
    <dbReference type="NCBI Taxonomy" id="158841"/>
    <lineage>
        <taxon>Bacteria</taxon>
        <taxon>Pseudomonadati</taxon>
        <taxon>Pseudomonadota</taxon>
        <taxon>Gammaproteobacteria</taxon>
        <taxon>Enterobacterales</taxon>
        <taxon>Budviciaceae</taxon>
        <taxon>Leminorella</taxon>
    </lineage>
</organism>
<keyword evidence="5 8" id="KW-0812">Transmembrane</keyword>
<dbReference type="InterPro" id="IPR006043">
    <property type="entry name" value="NCS2"/>
</dbReference>
<evidence type="ECO:0000313" key="10">
    <source>
        <dbReference type="EMBL" id="SQI40217.1"/>
    </source>
</evidence>
<dbReference type="InterPro" id="IPR026033">
    <property type="entry name" value="Azg-like_bact_archaea"/>
</dbReference>
<feature type="transmembrane region" description="Helical" evidence="9">
    <location>
        <begin position="332"/>
        <end position="349"/>
    </location>
</feature>
<protein>
    <submittedName>
        <fullName evidence="10">Probable adenine permease PurP</fullName>
    </submittedName>
</protein>
<keyword evidence="7 8" id="KW-0472">Membrane</keyword>
<feature type="transmembrane region" description="Helical" evidence="9">
    <location>
        <begin position="145"/>
        <end position="165"/>
    </location>
</feature>
<feature type="transmembrane region" description="Helical" evidence="9">
    <location>
        <begin position="111"/>
        <end position="133"/>
    </location>
</feature>
<dbReference type="AlphaFoldDB" id="A0A2X4UJZ4"/>
<evidence type="ECO:0000256" key="4">
    <source>
        <dbReference type="ARBA" id="ARBA00022475"/>
    </source>
</evidence>
<feature type="transmembrane region" description="Helical" evidence="9">
    <location>
        <begin position="185"/>
        <end position="203"/>
    </location>
</feature>
<comment type="subcellular location">
    <subcellularLocation>
        <location evidence="1 8">Cell membrane</location>
        <topology evidence="1 8">Multi-pass membrane protein</topology>
    </subcellularLocation>
</comment>
<proteinExistence type="inferred from homology"/>
<keyword evidence="3 8" id="KW-0813">Transport</keyword>
<dbReference type="InterPro" id="IPR045018">
    <property type="entry name" value="Azg-like"/>
</dbReference>
<dbReference type="Proteomes" id="UP000249005">
    <property type="component" value="Chromosome 1"/>
</dbReference>
<comment type="similarity">
    <text evidence="2 8">Belongs to the nucleobase:cation symporter-2 (NCS2) (TC 2.A.40) family. Azg-like subfamily.</text>
</comment>
<feature type="transmembrane region" description="Helical" evidence="9">
    <location>
        <begin position="256"/>
        <end position="278"/>
    </location>
</feature>
<evidence type="ECO:0000256" key="2">
    <source>
        <dbReference type="ARBA" id="ARBA00005697"/>
    </source>
</evidence>
<gene>
    <name evidence="10" type="primary">purP_1</name>
    <name evidence="10" type="ORF">NCTC12151_01590</name>
</gene>
<dbReference type="EMBL" id="LS483470">
    <property type="protein sequence ID" value="SQI40217.1"/>
    <property type="molecule type" value="Genomic_DNA"/>
</dbReference>
<sequence>MADVASSVSMTKPKRSLLQRLFKLEEHGTTVRTELIASFTTFITMVYVIFVNPQILGAAGMDMKAVFVTTALITAVGCILMGLIANLPIAVAPGMGINAYFAYVLVAGMGLAWQTGMTIVFLGAVGFFLLSIFRVRYWMVSNIPLSLRIGIGSGCGLLIALIGLHNAGIIVANPDTMVTIGNVKSIPFALGSLGFLLIAILAYRGLHAAVLISFAVVTLIGWLLGDVQYKGVMSIPPDISPVVGQLDLSGALNMTLAGIIISVMLINLFESSGTLIAVTDKAGLADEKGCYPNQQKSLCIDSLSSVGGAFMGTSAVTAYIESTSGVVVGGRTGLMAVGVGVLFLLAIFFSPLAEMVPAYATAGALIYIGVLMMADLTRIDWNDLTESVPAFVATVMMPFSFTITEGIAAGFVVYSFMKLGTGRWREISACTAVMTVLFLGRYIFL</sequence>
<feature type="transmembrane region" description="Helical" evidence="9">
    <location>
        <begin position="65"/>
        <end position="91"/>
    </location>
</feature>
<dbReference type="PANTHER" id="PTHR43337:SF1">
    <property type="entry name" value="XANTHINE_URACIL PERMEASE C887.17-RELATED"/>
    <property type="match status" value="1"/>
</dbReference>
<accession>A0A2X4UJZ4</accession>
<reference evidence="10 11" key="1">
    <citation type="submission" date="2018-06" db="EMBL/GenBank/DDBJ databases">
        <authorList>
            <consortium name="Pathogen Informatics"/>
            <person name="Doyle S."/>
        </authorList>
    </citation>
    <scope>NUCLEOTIDE SEQUENCE [LARGE SCALE GENOMIC DNA]</scope>
    <source>
        <strain evidence="10 11">NCTC12151</strain>
    </source>
</reference>
<evidence type="ECO:0000313" key="11">
    <source>
        <dbReference type="Proteomes" id="UP000249005"/>
    </source>
</evidence>